<dbReference type="PANTHER" id="PTHR13603:SF1">
    <property type="entry name" value="TRANSMEMBRANE PROTEIN 186"/>
    <property type="match status" value="1"/>
</dbReference>
<reference evidence="11" key="2">
    <citation type="submission" date="2025-09" db="UniProtKB">
        <authorList>
            <consortium name="Ensembl"/>
        </authorList>
    </citation>
    <scope>IDENTIFICATION</scope>
</reference>
<dbReference type="InterPro" id="IPR045325">
    <property type="entry name" value="TMEM70/TMEM186/TMEM223"/>
</dbReference>
<dbReference type="Proteomes" id="UP000694393">
    <property type="component" value="Unplaced"/>
</dbReference>
<organism evidence="11 12">
    <name type="scientific">Pelusios castaneus</name>
    <name type="common">West African mud turtle</name>
    <dbReference type="NCBI Taxonomy" id="367368"/>
    <lineage>
        <taxon>Eukaryota</taxon>
        <taxon>Metazoa</taxon>
        <taxon>Chordata</taxon>
        <taxon>Craniata</taxon>
        <taxon>Vertebrata</taxon>
        <taxon>Euteleostomi</taxon>
        <taxon>Archelosauria</taxon>
        <taxon>Testudinata</taxon>
        <taxon>Testudines</taxon>
        <taxon>Pleurodira</taxon>
        <taxon>Pelomedusidae</taxon>
        <taxon>Pelusios</taxon>
    </lineage>
</organism>
<evidence type="ECO:0000313" key="12">
    <source>
        <dbReference type="Proteomes" id="UP000694393"/>
    </source>
</evidence>
<evidence type="ECO:0000256" key="8">
    <source>
        <dbReference type="ARBA" id="ARBA00023136"/>
    </source>
</evidence>
<evidence type="ECO:0000256" key="10">
    <source>
        <dbReference type="SAM" id="Phobius"/>
    </source>
</evidence>
<evidence type="ECO:0000256" key="7">
    <source>
        <dbReference type="ARBA" id="ARBA00023128"/>
    </source>
</evidence>
<keyword evidence="5" id="KW-0999">Mitochondrion inner membrane</keyword>
<evidence type="ECO:0000256" key="1">
    <source>
        <dbReference type="ARBA" id="ARBA00004448"/>
    </source>
</evidence>
<dbReference type="AlphaFoldDB" id="A0A8C8R822"/>
<dbReference type="InterPro" id="IPR026571">
    <property type="entry name" value="Tmem186"/>
</dbReference>
<accession>A0A8C8R822</accession>
<evidence type="ECO:0000256" key="6">
    <source>
        <dbReference type="ARBA" id="ARBA00022989"/>
    </source>
</evidence>
<dbReference type="Ensembl" id="ENSPCET00000001553.1">
    <property type="protein sequence ID" value="ENSPCEP00000001493.1"/>
    <property type="gene ID" value="ENSPCEG00000001279.1"/>
</dbReference>
<evidence type="ECO:0000256" key="2">
    <source>
        <dbReference type="ARBA" id="ARBA00007020"/>
    </source>
</evidence>
<evidence type="ECO:0000256" key="5">
    <source>
        <dbReference type="ARBA" id="ARBA00022792"/>
    </source>
</evidence>
<keyword evidence="12" id="KW-1185">Reference proteome</keyword>
<evidence type="ECO:0000313" key="11">
    <source>
        <dbReference type="Ensembl" id="ENSPCEP00000001493.1"/>
    </source>
</evidence>
<proteinExistence type="inferred from homology"/>
<evidence type="ECO:0000256" key="3">
    <source>
        <dbReference type="ARBA" id="ARBA00014604"/>
    </source>
</evidence>
<evidence type="ECO:0000256" key="4">
    <source>
        <dbReference type="ARBA" id="ARBA00022692"/>
    </source>
</evidence>
<keyword evidence="4 10" id="KW-0812">Transmembrane</keyword>
<keyword evidence="6 10" id="KW-1133">Transmembrane helix</keyword>
<evidence type="ECO:0000256" key="9">
    <source>
        <dbReference type="SAM" id="MobiDB-lite"/>
    </source>
</evidence>
<feature type="transmembrane region" description="Helical" evidence="10">
    <location>
        <begin position="113"/>
        <end position="132"/>
    </location>
</feature>
<feature type="region of interest" description="Disordered" evidence="9">
    <location>
        <begin position="1"/>
        <end position="25"/>
    </location>
</feature>
<dbReference type="GO" id="GO:0005743">
    <property type="term" value="C:mitochondrial inner membrane"/>
    <property type="evidence" value="ECO:0007669"/>
    <property type="project" value="UniProtKB-SubCell"/>
</dbReference>
<name>A0A8C8R822_9SAUR</name>
<keyword evidence="7" id="KW-0496">Mitochondrion</keyword>
<reference evidence="11" key="1">
    <citation type="submission" date="2025-08" db="UniProtKB">
        <authorList>
            <consortium name="Ensembl"/>
        </authorList>
    </citation>
    <scope>IDENTIFICATION</scope>
</reference>
<sequence length="218" mass="25106">ARAQIRSLPALRDPAAGDTPLQPQRWQPDRFYRRAGPAHYSCTSSLSPASRGLEEPLTENTEQFKLVYKFPGIRYCRILSRMKLIQTGITIVSLPPIYYLYFQEQVSPNVVMYATGIACFAAIMLYSISHFLRRMIGLIYLNESGTTVKVAHLTFWGRKKIIYCPVETVMPLEATGDNKEEILFQFKQYNSTQNLYFTLKFGQIMDKQRFAQIFGESF</sequence>
<dbReference type="PANTHER" id="PTHR13603">
    <property type="entry name" value="TRANSMEMBRANE PROTEIN 186"/>
    <property type="match status" value="1"/>
</dbReference>
<comment type="similarity">
    <text evidence="2">Belongs to the TMEM186 family.</text>
</comment>
<dbReference type="Pfam" id="PF06979">
    <property type="entry name" value="TMEM70"/>
    <property type="match status" value="1"/>
</dbReference>
<protein>
    <recommendedName>
        <fullName evidence="3">Transmembrane protein 186</fullName>
    </recommendedName>
</protein>
<comment type="subcellular location">
    <subcellularLocation>
        <location evidence="1">Mitochondrion inner membrane</location>
        <topology evidence="1">Multi-pass membrane protein</topology>
    </subcellularLocation>
</comment>
<keyword evidence="8 10" id="KW-0472">Membrane</keyword>
<feature type="transmembrane region" description="Helical" evidence="10">
    <location>
        <begin position="84"/>
        <end position="101"/>
    </location>
</feature>